<dbReference type="InterPro" id="IPR019775">
    <property type="entry name" value="WD40_repeat_CS"/>
</dbReference>
<dbReference type="OrthoDB" id="196858at2759"/>
<dbReference type="Gene3D" id="2.130.10.10">
    <property type="entry name" value="YVTN repeat-like/Quinoprotein amine dehydrogenase"/>
    <property type="match status" value="2"/>
</dbReference>
<dbReference type="PANTHER" id="PTHR44040:SF1">
    <property type="entry name" value="RETINOBLASTOMA-BINDING PROTEIN 5"/>
    <property type="match status" value="1"/>
</dbReference>
<accession>A0A6A6HDF0</accession>
<dbReference type="PROSITE" id="PS50082">
    <property type="entry name" value="WD_REPEATS_2"/>
    <property type="match status" value="1"/>
</dbReference>
<evidence type="ECO:0000256" key="6">
    <source>
        <dbReference type="SAM" id="MobiDB-lite"/>
    </source>
</evidence>
<dbReference type="SUPFAM" id="SSF50978">
    <property type="entry name" value="WD40 repeat-like"/>
    <property type="match status" value="1"/>
</dbReference>
<protein>
    <submittedName>
        <fullName evidence="7">WD40 repeat-like protein</fullName>
    </submittedName>
</protein>
<evidence type="ECO:0000256" key="2">
    <source>
        <dbReference type="ARBA" id="ARBA00022574"/>
    </source>
</evidence>
<keyword evidence="2 5" id="KW-0853">WD repeat</keyword>
<reference evidence="7" key="1">
    <citation type="journal article" date="2020" name="Stud. Mycol.">
        <title>101 Dothideomycetes genomes: a test case for predicting lifestyles and emergence of pathogens.</title>
        <authorList>
            <person name="Haridas S."/>
            <person name="Albert R."/>
            <person name="Binder M."/>
            <person name="Bloem J."/>
            <person name="Labutti K."/>
            <person name="Salamov A."/>
            <person name="Andreopoulos B."/>
            <person name="Baker S."/>
            <person name="Barry K."/>
            <person name="Bills G."/>
            <person name="Bluhm B."/>
            <person name="Cannon C."/>
            <person name="Castanera R."/>
            <person name="Culley D."/>
            <person name="Daum C."/>
            <person name="Ezra D."/>
            <person name="Gonzalez J."/>
            <person name="Henrissat B."/>
            <person name="Kuo A."/>
            <person name="Liang C."/>
            <person name="Lipzen A."/>
            <person name="Lutzoni F."/>
            <person name="Magnuson J."/>
            <person name="Mondo S."/>
            <person name="Nolan M."/>
            <person name="Ohm R."/>
            <person name="Pangilinan J."/>
            <person name="Park H.-J."/>
            <person name="Ramirez L."/>
            <person name="Alfaro M."/>
            <person name="Sun H."/>
            <person name="Tritt A."/>
            <person name="Yoshinaga Y."/>
            <person name="Zwiers L.-H."/>
            <person name="Turgeon B."/>
            <person name="Goodwin S."/>
            <person name="Spatafora J."/>
            <person name="Crous P."/>
            <person name="Grigoriev I."/>
        </authorList>
    </citation>
    <scope>NUCLEOTIDE SEQUENCE</scope>
    <source>
        <strain evidence="7">Tuck. ex Michener</strain>
    </source>
</reference>
<keyword evidence="8" id="KW-1185">Reference proteome</keyword>
<feature type="region of interest" description="Disordered" evidence="6">
    <location>
        <begin position="145"/>
        <end position="170"/>
    </location>
</feature>
<evidence type="ECO:0000256" key="5">
    <source>
        <dbReference type="PROSITE-ProRule" id="PRU00221"/>
    </source>
</evidence>
<evidence type="ECO:0000256" key="1">
    <source>
        <dbReference type="ARBA" id="ARBA00004123"/>
    </source>
</evidence>
<gene>
    <name evidence="7" type="ORF">EV356DRAFT_566400</name>
</gene>
<evidence type="ECO:0000313" key="7">
    <source>
        <dbReference type="EMBL" id="KAF2235520.1"/>
    </source>
</evidence>
<dbReference type="Proteomes" id="UP000800092">
    <property type="component" value="Unassembled WGS sequence"/>
</dbReference>
<dbReference type="Pfam" id="PF00400">
    <property type="entry name" value="WD40"/>
    <property type="match status" value="2"/>
</dbReference>
<dbReference type="EMBL" id="ML991791">
    <property type="protein sequence ID" value="KAF2235520.1"/>
    <property type="molecule type" value="Genomic_DNA"/>
</dbReference>
<name>A0A6A6HDF0_VIRVR</name>
<dbReference type="InterPro" id="IPR037850">
    <property type="entry name" value="RBBP5/Swd1"/>
</dbReference>
<sequence>MNQELLDPFILVQELPEVLSGKLRSGHATCIRFNRGGDLLASGRADGTVIIFDVGTNGIARKLRGHTRQIQSLSWSANGRYLLSASQDWKCVLWDLQDGSRVRTVKFQAPVFIAELHPHDHFQFVAALFEDQPVLVDISSDIPKKRSLSSAPHRTQVERENVSEKQAAQDAKQQTTVATFTGAGNYIFTGTRFGWINMIDTRSCETIYSTRLSTKIILFIRFTASGQYFVVNASDGIIRTLKLPSFDDHNIDIDHFSLEVEHKFQDVVNRHSWSHVAFSPTGDYVAASTFGSHDIYIWERKQGSLVKILALEDDKEEVGAVEWHPERPFIVACGASEGEIYLWSIQTPQRWSALAPDFAEVEENVEYVEPEDEFDIHPIEELHKRRLDREDEPVDVLTIDRKFVGMNDSQFRMPVLLDVGGSDSEDDIVAIGAGQFRRRTPGQGKDWAGDESAGSGEDQASRRAVTNGTKSQVTKRRRGE</sequence>
<dbReference type="PROSITE" id="PS50294">
    <property type="entry name" value="WD_REPEATS_REGION"/>
    <property type="match status" value="1"/>
</dbReference>
<evidence type="ECO:0000256" key="4">
    <source>
        <dbReference type="ARBA" id="ARBA00023242"/>
    </source>
</evidence>
<comment type="subcellular location">
    <subcellularLocation>
        <location evidence="1">Nucleus</location>
    </subcellularLocation>
</comment>
<evidence type="ECO:0000313" key="8">
    <source>
        <dbReference type="Proteomes" id="UP000800092"/>
    </source>
</evidence>
<dbReference type="GO" id="GO:0048188">
    <property type="term" value="C:Set1C/COMPASS complex"/>
    <property type="evidence" value="ECO:0007669"/>
    <property type="project" value="InterPro"/>
</dbReference>
<dbReference type="InterPro" id="IPR001680">
    <property type="entry name" value="WD40_rpt"/>
</dbReference>
<feature type="region of interest" description="Disordered" evidence="6">
    <location>
        <begin position="433"/>
        <end position="480"/>
    </location>
</feature>
<evidence type="ECO:0000256" key="3">
    <source>
        <dbReference type="ARBA" id="ARBA00022737"/>
    </source>
</evidence>
<dbReference type="SMART" id="SM00320">
    <property type="entry name" value="WD40"/>
    <property type="match status" value="5"/>
</dbReference>
<dbReference type="InterPro" id="IPR015943">
    <property type="entry name" value="WD40/YVTN_repeat-like_dom_sf"/>
</dbReference>
<dbReference type="AlphaFoldDB" id="A0A6A6HDF0"/>
<dbReference type="PROSITE" id="PS00678">
    <property type="entry name" value="WD_REPEATS_1"/>
    <property type="match status" value="1"/>
</dbReference>
<dbReference type="InterPro" id="IPR036322">
    <property type="entry name" value="WD40_repeat_dom_sf"/>
</dbReference>
<proteinExistence type="predicted"/>
<feature type="repeat" description="WD" evidence="5">
    <location>
        <begin position="63"/>
        <end position="104"/>
    </location>
</feature>
<keyword evidence="3" id="KW-0677">Repeat</keyword>
<keyword evidence="4" id="KW-0539">Nucleus</keyword>
<dbReference type="PANTHER" id="PTHR44040">
    <property type="entry name" value="RETINOBLASTOMA-BINDING PROTEIN 5"/>
    <property type="match status" value="1"/>
</dbReference>
<organism evidence="7 8">
    <name type="scientific">Viridothelium virens</name>
    <name type="common">Speckled blister lichen</name>
    <name type="synonym">Trypethelium virens</name>
    <dbReference type="NCBI Taxonomy" id="1048519"/>
    <lineage>
        <taxon>Eukaryota</taxon>
        <taxon>Fungi</taxon>
        <taxon>Dikarya</taxon>
        <taxon>Ascomycota</taxon>
        <taxon>Pezizomycotina</taxon>
        <taxon>Dothideomycetes</taxon>
        <taxon>Dothideomycetes incertae sedis</taxon>
        <taxon>Trypetheliales</taxon>
        <taxon>Trypetheliaceae</taxon>
        <taxon>Viridothelium</taxon>
    </lineage>
</organism>